<organism evidence="1 2">
    <name type="scientific">Sphingorhabdus wooponensis</name>
    <dbReference type="NCBI Taxonomy" id="940136"/>
    <lineage>
        <taxon>Bacteria</taxon>
        <taxon>Pseudomonadati</taxon>
        <taxon>Pseudomonadota</taxon>
        <taxon>Alphaproteobacteria</taxon>
        <taxon>Sphingomonadales</taxon>
        <taxon>Sphingomonadaceae</taxon>
        <taxon>Sphingorhabdus</taxon>
    </lineage>
</organism>
<dbReference type="Gene3D" id="3.90.1720.10">
    <property type="entry name" value="endopeptidase domain like (from Nostoc punctiforme)"/>
    <property type="match status" value="1"/>
</dbReference>
<dbReference type="OrthoDB" id="8481272at2"/>
<keyword evidence="2" id="KW-1185">Reference proteome</keyword>
<evidence type="ECO:0000313" key="1">
    <source>
        <dbReference type="EMBL" id="RRQ52821.1"/>
    </source>
</evidence>
<protein>
    <submittedName>
        <fullName evidence="1">Peptidoglycan endopeptidase</fullName>
    </submittedName>
</protein>
<dbReference type="Proteomes" id="UP000268553">
    <property type="component" value="Unassembled WGS sequence"/>
</dbReference>
<reference evidence="1 2" key="1">
    <citation type="submission" date="2018-12" db="EMBL/GenBank/DDBJ databases">
        <authorList>
            <person name="Kim S.-J."/>
            <person name="Jung G.-Y."/>
        </authorList>
    </citation>
    <scope>NUCLEOTIDE SEQUENCE [LARGE SCALE GENOMIC DNA]</scope>
    <source>
        <strain evidence="1 2">03SU3-P</strain>
    </source>
</reference>
<comment type="caution">
    <text evidence="1">The sequence shown here is derived from an EMBL/GenBank/DDBJ whole genome shotgun (WGS) entry which is preliminary data.</text>
</comment>
<dbReference type="EMBL" id="RWJI01000001">
    <property type="protein sequence ID" value="RRQ52821.1"/>
    <property type="molecule type" value="Genomic_DNA"/>
</dbReference>
<gene>
    <name evidence="1" type="ORF">D7D48_01910</name>
</gene>
<proteinExistence type="predicted"/>
<name>A0A3R8RE31_9SPHN</name>
<dbReference type="AlphaFoldDB" id="A0A3R8RE31"/>
<dbReference type="RefSeq" id="WP_125230836.1">
    <property type="nucleotide sequence ID" value="NZ_RWJI01000001.1"/>
</dbReference>
<sequence length="124" mass="13561">MTCVGAPFRLHGRSPETGLDCVGVVAACLFAAGHRFEAPTGYHLRGDFEVRAQAFFADSRFQNVGDGSWRAGDIMLLRPGARQIHLAVLTQFGAVHAHIGLARVVLTPLPMPYDKIAQWRFQGD</sequence>
<evidence type="ECO:0000313" key="2">
    <source>
        <dbReference type="Proteomes" id="UP000268553"/>
    </source>
</evidence>
<accession>A0A3R8RE31</accession>